<evidence type="ECO:0000256" key="1">
    <source>
        <dbReference type="SAM" id="Coils"/>
    </source>
</evidence>
<dbReference type="EMBL" id="JAAGAX010000011">
    <property type="protein sequence ID" value="KAF2299434.1"/>
    <property type="molecule type" value="Genomic_DNA"/>
</dbReference>
<evidence type="ECO:0000256" key="2">
    <source>
        <dbReference type="SAM" id="MobiDB-lite"/>
    </source>
</evidence>
<accession>A0A6A6LEK1</accession>
<reference evidence="3 4" key="1">
    <citation type="journal article" date="2020" name="Mol. Plant">
        <title>The Chromosome-Based Rubber Tree Genome Provides New Insights into Spurge Genome Evolution and Rubber Biosynthesis.</title>
        <authorList>
            <person name="Liu J."/>
            <person name="Shi C."/>
            <person name="Shi C.C."/>
            <person name="Li W."/>
            <person name="Zhang Q.J."/>
            <person name="Zhang Y."/>
            <person name="Li K."/>
            <person name="Lu H.F."/>
            <person name="Shi C."/>
            <person name="Zhu S.T."/>
            <person name="Xiao Z.Y."/>
            <person name="Nan H."/>
            <person name="Yue Y."/>
            <person name="Zhu X.G."/>
            <person name="Wu Y."/>
            <person name="Hong X.N."/>
            <person name="Fan G.Y."/>
            <person name="Tong Y."/>
            <person name="Zhang D."/>
            <person name="Mao C.L."/>
            <person name="Liu Y.L."/>
            <person name="Hao S.J."/>
            <person name="Liu W.Q."/>
            <person name="Lv M.Q."/>
            <person name="Zhang H.B."/>
            <person name="Liu Y."/>
            <person name="Hu-Tang G.R."/>
            <person name="Wang J.P."/>
            <person name="Wang J.H."/>
            <person name="Sun Y.H."/>
            <person name="Ni S.B."/>
            <person name="Chen W.B."/>
            <person name="Zhang X.C."/>
            <person name="Jiao Y.N."/>
            <person name="Eichler E.E."/>
            <person name="Li G.H."/>
            <person name="Liu X."/>
            <person name="Gao L.Z."/>
        </authorList>
    </citation>
    <scope>NUCLEOTIDE SEQUENCE [LARGE SCALE GENOMIC DNA]</scope>
    <source>
        <strain evidence="4">cv. GT1</strain>
        <tissue evidence="3">Leaf</tissue>
    </source>
</reference>
<dbReference type="PROSITE" id="PS00141">
    <property type="entry name" value="ASP_PROTEASE"/>
    <property type="match status" value="1"/>
</dbReference>
<proteinExistence type="predicted"/>
<evidence type="ECO:0000313" key="4">
    <source>
        <dbReference type="Proteomes" id="UP000467840"/>
    </source>
</evidence>
<keyword evidence="1" id="KW-0175">Coiled coil</keyword>
<comment type="caution">
    <text evidence="3">The sequence shown here is derived from an EMBL/GenBank/DDBJ whole genome shotgun (WGS) entry which is preliminary data.</text>
</comment>
<feature type="compositionally biased region" description="Basic and acidic residues" evidence="2">
    <location>
        <begin position="30"/>
        <end position="42"/>
    </location>
</feature>
<organism evidence="3 4">
    <name type="scientific">Hevea brasiliensis</name>
    <name type="common">Para rubber tree</name>
    <name type="synonym">Siphonia brasiliensis</name>
    <dbReference type="NCBI Taxonomy" id="3981"/>
    <lineage>
        <taxon>Eukaryota</taxon>
        <taxon>Viridiplantae</taxon>
        <taxon>Streptophyta</taxon>
        <taxon>Embryophyta</taxon>
        <taxon>Tracheophyta</taxon>
        <taxon>Spermatophyta</taxon>
        <taxon>Magnoliopsida</taxon>
        <taxon>eudicotyledons</taxon>
        <taxon>Gunneridae</taxon>
        <taxon>Pentapetalae</taxon>
        <taxon>rosids</taxon>
        <taxon>fabids</taxon>
        <taxon>Malpighiales</taxon>
        <taxon>Euphorbiaceae</taxon>
        <taxon>Crotonoideae</taxon>
        <taxon>Micrandreae</taxon>
        <taxon>Hevea</taxon>
    </lineage>
</organism>
<dbReference type="InterPro" id="IPR001969">
    <property type="entry name" value="Aspartic_peptidase_AS"/>
</dbReference>
<feature type="coiled-coil region" evidence="1">
    <location>
        <begin position="188"/>
        <end position="222"/>
    </location>
</feature>
<sequence>MADSDDQVHEAGTSVMEGQAAGARRKGRAKFRDPSRAREEMGDVETRLAKVELHLVNGDERCEELENWCWSLLKGWMRPGMSYKLPSTKPLWAVDSWYQSIVECFGKMADSGDQVHEAGTSVMGDKRLVQEGRNGPSLENPLGREKRWGMLRLGMDETWDELQAALNEALDKVANESEALRIAHAEEVSTMREENRLLKEEVEKMNGEKKDVRDEMVLLRRELGVEDDAPKVDHAPLYLAESTMVWWRRRMADMEKATCSIKTAMECPKNAALTALVGESEEGSPRQEGSSMGSLQLAALTKGKQVKNKVANKGKLFAQLKIGQNEVQALVDTGASNNFLKLEEA</sequence>
<dbReference type="Proteomes" id="UP000467840">
    <property type="component" value="Chromosome 1"/>
</dbReference>
<feature type="region of interest" description="Disordered" evidence="2">
    <location>
        <begin position="1"/>
        <end position="42"/>
    </location>
</feature>
<dbReference type="GO" id="GO:0006508">
    <property type="term" value="P:proteolysis"/>
    <property type="evidence" value="ECO:0007669"/>
    <property type="project" value="InterPro"/>
</dbReference>
<keyword evidence="4" id="KW-1185">Reference proteome</keyword>
<dbReference type="AlphaFoldDB" id="A0A6A6LEK1"/>
<dbReference type="GO" id="GO:0004190">
    <property type="term" value="F:aspartic-type endopeptidase activity"/>
    <property type="evidence" value="ECO:0007669"/>
    <property type="project" value="InterPro"/>
</dbReference>
<evidence type="ECO:0000313" key="3">
    <source>
        <dbReference type="EMBL" id="KAF2299434.1"/>
    </source>
</evidence>
<protein>
    <submittedName>
        <fullName evidence="3">Uncharacterized protein</fullName>
    </submittedName>
</protein>
<gene>
    <name evidence="3" type="ORF">GH714_031937</name>
</gene>
<name>A0A6A6LEK1_HEVBR</name>